<feature type="domain" description="Peptidoglycan binding-like" evidence="1">
    <location>
        <begin position="272"/>
        <end position="315"/>
    </location>
</feature>
<dbReference type="SUPFAM" id="SSF47090">
    <property type="entry name" value="PGBD-like"/>
    <property type="match status" value="2"/>
</dbReference>
<accession>A0A6J6PUT0</accession>
<protein>
    <submittedName>
        <fullName evidence="2">Unannotated protein</fullName>
    </submittedName>
</protein>
<dbReference type="AlphaFoldDB" id="A0A6J6PUT0"/>
<evidence type="ECO:0000313" key="4">
    <source>
        <dbReference type="EMBL" id="CAB4877460.1"/>
    </source>
</evidence>
<dbReference type="EMBL" id="CAFBLR010000097">
    <property type="protein sequence ID" value="CAB4877460.1"/>
    <property type="molecule type" value="Genomic_DNA"/>
</dbReference>
<dbReference type="EMBL" id="CAEZXX010000034">
    <property type="protein sequence ID" value="CAB4702517.1"/>
    <property type="molecule type" value="Genomic_DNA"/>
</dbReference>
<organism evidence="2">
    <name type="scientific">freshwater metagenome</name>
    <dbReference type="NCBI Taxonomy" id="449393"/>
    <lineage>
        <taxon>unclassified sequences</taxon>
        <taxon>metagenomes</taxon>
        <taxon>ecological metagenomes</taxon>
    </lineage>
</organism>
<dbReference type="Pfam" id="PF01471">
    <property type="entry name" value="PG_binding_1"/>
    <property type="match status" value="2"/>
</dbReference>
<gene>
    <name evidence="2" type="ORF">UFOPK2602_00669</name>
    <name evidence="3" type="ORF">UFOPK2806_01566</name>
    <name evidence="4" type="ORF">UFOPK3417_01077</name>
    <name evidence="5" type="ORF">UFOPK4306_00069</name>
</gene>
<sequence>MRATTKAAVAVALVGGVAAGVITWAVNRDSQQTASSSPVSLSTATVERKDLVTYNETTATLGFVATAALSSPLDGTVTSIVKVGDTIDSGTVVAYLDGAPVVALVGDIPTFRALSATSTDGSDIRQLEQNLVLLGYDPKAKIAIDNHFDAATTAAVKLWEAELGVTEDGAVPKTRLVYVSGRLLVDTVAATVGSHVASGGSLAAGRVVERKVYLASTVAKHGAIGSVVSPGTPVVTGTVLFTDNGVPVIAVEGDSAALPALGRVLKVGVTDGADVKVLERALVDLGFDPDSTMTVNDHFDATTANVVQAWQAKIGVAAADTVTVPKGSFVVVPSGLLAGTALVVDGTTIAGDTVVSTLTAPAREVSTTAPVGDATFVFGASIEVEFPDGTRQTGTVVDVGTTATNSSNTPGATPSVPINIRVDQIPSTVDSFVQIPVTLRVVADEAKGAFVVPVSALVALAEGGYAVEAVDSTQADGTFVSHLVGVTTGLFADGFVAVIGKQLSEGLKVVVPS</sequence>
<dbReference type="InterPro" id="IPR036365">
    <property type="entry name" value="PGBD-like_sf"/>
</dbReference>
<evidence type="ECO:0000259" key="1">
    <source>
        <dbReference type="Pfam" id="PF01471"/>
    </source>
</evidence>
<evidence type="ECO:0000313" key="5">
    <source>
        <dbReference type="EMBL" id="CAB5051376.1"/>
    </source>
</evidence>
<evidence type="ECO:0000313" key="2">
    <source>
        <dbReference type="EMBL" id="CAB4702517.1"/>
    </source>
</evidence>
<dbReference type="EMBL" id="CAEZYY010000021">
    <property type="protein sequence ID" value="CAB4759665.1"/>
    <property type="molecule type" value="Genomic_DNA"/>
</dbReference>
<dbReference type="InterPro" id="IPR036366">
    <property type="entry name" value="PGBDSf"/>
</dbReference>
<dbReference type="EMBL" id="CAFBQP010000002">
    <property type="protein sequence ID" value="CAB5051376.1"/>
    <property type="molecule type" value="Genomic_DNA"/>
</dbReference>
<reference evidence="2" key="1">
    <citation type="submission" date="2020-05" db="EMBL/GenBank/DDBJ databases">
        <authorList>
            <person name="Chiriac C."/>
            <person name="Salcher M."/>
            <person name="Ghai R."/>
            <person name="Kavagutti S V."/>
        </authorList>
    </citation>
    <scope>NUCLEOTIDE SEQUENCE</scope>
</reference>
<name>A0A6J6PUT0_9ZZZZ</name>
<proteinExistence type="predicted"/>
<dbReference type="Gene3D" id="1.10.101.10">
    <property type="entry name" value="PGBD-like superfamily/PGBD"/>
    <property type="match status" value="2"/>
</dbReference>
<dbReference type="InterPro" id="IPR002477">
    <property type="entry name" value="Peptidoglycan-bd-like"/>
</dbReference>
<feature type="domain" description="Peptidoglycan binding-like" evidence="1">
    <location>
        <begin position="121"/>
        <end position="170"/>
    </location>
</feature>
<evidence type="ECO:0000313" key="3">
    <source>
        <dbReference type="EMBL" id="CAB4759665.1"/>
    </source>
</evidence>